<organism evidence="1 2">
    <name type="scientific">Vibrio cholerae</name>
    <dbReference type="NCBI Taxonomy" id="666"/>
    <lineage>
        <taxon>Bacteria</taxon>
        <taxon>Pseudomonadati</taxon>
        <taxon>Pseudomonadota</taxon>
        <taxon>Gammaproteobacteria</taxon>
        <taxon>Vibrionales</taxon>
        <taxon>Vibrionaceae</taxon>
        <taxon>Vibrio</taxon>
    </lineage>
</organism>
<reference evidence="1 2" key="1">
    <citation type="submission" date="2015-07" db="EMBL/GenBank/DDBJ databases">
        <authorList>
            <consortium name="Pathogen Informatics"/>
        </authorList>
    </citation>
    <scope>NUCLEOTIDE SEQUENCE [LARGE SCALE GENOMIC DNA]</scope>
    <source>
        <strain evidence="1 2">A51</strain>
    </source>
</reference>
<gene>
    <name evidence="1" type="ORF">ERS013165_00759</name>
</gene>
<proteinExistence type="predicted"/>
<name>A0A655PHJ1_VIBCL</name>
<evidence type="ECO:0000313" key="1">
    <source>
        <dbReference type="EMBL" id="CSA09786.1"/>
    </source>
</evidence>
<sequence length="47" mass="5310">MRHQRATNQETIGKFSQITHLLMGINTGFGNNDGALWNERRQLLGAI</sequence>
<dbReference type="Proteomes" id="UP000044806">
    <property type="component" value="Unassembled WGS sequence"/>
</dbReference>
<dbReference type="AlphaFoldDB" id="A0A655PHJ1"/>
<accession>A0A655PHJ1</accession>
<evidence type="ECO:0000313" key="2">
    <source>
        <dbReference type="Proteomes" id="UP000044806"/>
    </source>
</evidence>
<protein>
    <submittedName>
        <fullName evidence="1">Uncharacterized protein</fullName>
    </submittedName>
</protein>
<dbReference type="EMBL" id="CWOW01000003">
    <property type="protein sequence ID" value="CSA09786.1"/>
    <property type="molecule type" value="Genomic_DNA"/>
</dbReference>